<evidence type="ECO:0000256" key="8">
    <source>
        <dbReference type="ARBA" id="ARBA00022840"/>
    </source>
</evidence>
<dbReference type="InterPro" id="IPR000550">
    <property type="entry name" value="Hppk"/>
</dbReference>
<evidence type="ECO:0000259" key="13">
    <source>
        <dbReference type="Pfam" id="PF01288"/>
    </source>
</evidence>
<dbReference type="PANTHER" id="PTHR43071">
    <property type="entry name" value="2-AMINO-4-HYDROXY-6-HYDROXYMETHYLDIHYDROPTERIDINE PYROPHOSPHOKINASE"/>
    <property type="match status" value="1"/>
</dbReference>
<gene>
    <name evidence="14" type="primary">folK</name>
    <name evidence="14" type="ORF">ENI26_07130</name>
</gene>
<organism evidence="14">
    <name type="scientific">Methylophaga aminisulfidivorans</name>
    <dbReference type="NCBI Taxonomy" id="230105"/>
    <lineage>
        <taxon>Bacteria</taxon>
        <taxon>Pseudomonadati</taxon>
        <taxon>Pseudomonadota</taxon>
        <taxon>Gammaproteobacteria</taxon>
        <taxon>Thiotrichales</taxon>
        <taxon>Piscirickettsiaceae</taxon>
        <taxon>Methylophaga</taxon>
    </lineage>
</organism>
<dbReference type="UniPathway" id="UPA00077">
    <property type="reaction ID" value="UER00155"/>
</dbReference>
<keyword evidence="9" id="KW-0289">Folate biosynthesis</keyword>
<comment type="pathway">
    <text evidence="1">Cofactor biosynthesis; tetrahydrofolate biosynthesis; 2-amino-4-hydroxy-6-hydroxymethyl-7,8-dihydropteridine diphosphate from 7,8-dihydroneopterin triphosphate: step 4/4.</text>
</comment>
<dbReference type="EC" id="2.7.6.3" evidence="3"/>
<evidence type="ECO:0000256" key="4">
    <source>
        <dbReference type="ARBA" id="ARBA00016218"/>
    </source>
</evidence>
<evidence type="ECO:0000256" key="12">
    <source>
        <dbReference type="ARBA" id="ARBA00033413"/>
    </source>
</evidence>
<evidence type="ECO:0000256" key="6">
    <source>
        <dbReference type="ARBA" id="ARBA00022741"/>
    </source>
</evidence>
<dbReference type="NCBIfam" id="TIGR01498">
    <property type="entry name" value="folK"/>
    <property type="match status" value="1"/>
</dbReference>
<evidence type="ECO:0000256" key="7">
    <source>
        <dbReference type="ARBA" id="ARBA00022777"/>
    </source>
</evidence>
<evidence type="ECO:0000256" key="9">
    <source>
        <dbReference type="ARBA" id="ARBA00022909"/>
    </source>
</evidence>
<evidence type="ECO:0000256" key="1">
    <source>
        <dbReference type="ARBA" id="ARBA00005051"/>
    </source>
</evidence>
<protein>
    <recommendedName>
        <fullName evidence="4">2-amino-4-hydroxy-6-hydroxymethyldihydropteridine pyrophosphokinase</fullName>
        <ecNumber evidence="3">2.7.6.3</ecNumber>
    </recommendedName>
    <alternativeName>
        <fullName evidence="11">6-hydroxymethyl-7,8-dihydropterin pyrophosphokinase</fullName>
    </alternativeName>
    <alternativeName>
        <fullName evidence="12">7,8-dihydro-6-hydroxymethylpterin-pyrophosphokinase</fullName>
    </alternativeName>
</protein>
<keyword evidence="5 14" id="KW-0808">Transferase</keyword>
<dbReference type="AlphaFoldDB" id="A0A7C1ZVU0"/>
<comment type="function">
    <text evidence="10">Catalyzes the transfer of pyrophosphate from adenosine triphosphate (ATP) to 6-hydroxymethyl-7,8-dihydropterin, an enzymatic step in folate biosynthesis pathway.</text>
</comment>
<dbReference type="GO" id="GO:0046654">
    <property type="term" value="P:tetrahydrofolate biosynthetic process"/>
    <property type="evidence" value="ECO:0007669"/>
    <property type="project" value="UniProtKB-UniPathway"/>
</dbReference>
<proteinExistence type="inferred from homology"/>
<accession>A0A7C1ZVU0</accession>
<dbReference type="Pfam" id="PF01288">
    <property type="entry name" value="HPPK"/>
    <property type="match status" value="1"/>
</dbReference>
<dbReference type="Gene3D" id="3.30.70.560">
    <property type="entry name" value="7,8-Dihydro-6-hydroxymethylpterin-pyrophosphokinase HPPK"/>
    <property type="match status" value="1"/>
</dbReference>
<dbReference type="GO" id="GO:0016301">
    <property type="term" value="F:kinase activity"/>
    <property type="evidence" value="ECO:0007669"/>
    <property type="project" value="UniProtKB-KW"/>
</dbReference>
<evidence type="ECO:0000256" key="10">
    <source>
        <dbReference type="ARBA" id="ARBA00029409"/>
    </source>
</evidence>
<keyword evidence="7" id="KW-0418">Kinase</keyword>
<dbReference type="EMBL" id="DRHY01000157">
    <property type="protein sequence ID" value="HEC74130.1"/>
    <property type="molecule type" value="Genomic_DNA"/>
</dbReference>
<dbReference type="PANTHER" id="PTHR43071:SF1">
    <property type="entry name" value="2-AMINO-4-HYDROXY-6-HYDROXYMETHYLDIHYDROPTERIDINE PYROPHOSPHOKINASE"/>
    <property type="match status" value="1"/>
</dbReference>
<comment type="caution">
    <text evidence="14">The sequence shown here is derived from an EMBL/GenBank/DDBJ whole genome shotgun (WGS) entry which is preliminary data.</text>
</comment>
<evidence type="ECO:0000256" key="2">
    <source>
        <dbReference type="ARBA" id="ARBA00005810"/>
    </source>
</evidence>
<evidence type="ECO:0000313" key="14">
    <source>
        <dbReference type="EMBL" id="HEC74130.1"/>
    </source>
</evidence>
<evidence type="ECO:0000256" key="3">
    <source>
        <dbReference type="ARBA" id="ARBA00013253"/>
    </source>
</evidence>
<dbReference type="SUPFAM" id="SSF55083">
    <property type="entry name" value="6-hydroxymethyl-7,8-dihydropterin pyrophosphokinase, HPPK"/>
    <property type="match status" value="1"/>
</dbReference>
<dbReference type="GO" id="GO:0003848">
    <property type="term" value="F:2-amino-4-hydroxy-6-hydroxymethyldihydropteridine diphosphokinase activity"/>
    <property type="evidence" value="ECO:0007669"/>
    <property type="project" value="UniProtKB-EC"/>
</dbReference>
<dbReference type="GO" id="GO:0005524">
    <property type="term" value="F:ATP binding"/>
    <property type="evidence" value="ECO:0007669"/>
    <property type="project" value="UniProtKB-KW"/>
</dbReference>
<feature type="domain" description="7,8-dihydro-6-hydroxymethylpterin-pyrophosphokinase" evidence="13">
    <location>
        <begin position="10"/>
        <end position="129"/>
    </location>
</feature>
<evidence type="ECO:0000256" key="11">
    <source>
        <dbReference type="ARBA" id="ARBA00029766"/>
    </source>
</evidence>
<dbReference type="InterPro" id="IPR035907">
    <property type="entry name" value="Hppk_sf"/>
</dbReference>
<comment type="similarity">
    <text evidence="2">Belongs to the HPPK family.</text>
</comment>
<dbReference type="Proteomes" id="UP000886384">
    <property type="component" value="Unassembled WGS sequence"/>
</dbReference>
<keyword evidence="6" id="KW-0547">Nucleotide-binding</keyword>
<name>A0A7C1ZVU0_9GAMM</name>
<keyword evidence="8" id="KW-0067">ATP-binding</keyword>
<evidence type="ECO:0000256" key="5">
    <source>
        <dbReference type="ARBA" id="ARBA00022679"/>
    </source>
</evidence>
<dbReference type="GO" id="GO:0046656">
    <property type="term" value="P:folic acid biosynthetic process"/>
    <property type="evidence" value="ECO:0007669"/>
    <property type="project" value="UniProtKB-KW"/>
</dbReference>
<reference evidence="14" key="1">
    <citation type="journal article" date="2020" name="mSystems">
        <title>Genome- and Community-Level Interaction Insights into Carbon Utilization and Element Cycling Functions of Hydrothermarchaeota in Hydrothermal Sediment.</title>
        <authorList>
            <person name="Zhou Z."/>
            <person name="Liu Y."/>
            <person name="Xu W."/>
            <person name="Pan J."/>
            <person name="Luo Z.H."/>
            <person name="Li M."/>
        </authorList>
    </citation>
    <scope>NUCLEOTIDE SEQUENCE [LARGE SCALE GENOMIC DNA]</scope>
    <source>
        <strain evidence="14">HyVt-380</strain>
    </source>
</reference>
<sequence length="177" mass="19985">MSAQRQGFLLGIGSNIDPFSNFSKIFDALLNEFDCLEVSRVLHIPPVGMNSQHYFLNATAFIETNMSQSALKSICNRIEIELGRDRDDPNSKHKDRPADIDILQNLQIPNELSIPARAITDEYFLYPLLDELFCYLANKNHMQPIQEGTNIQVGDLTFGQSATTIHRNCDAGEKVIR</sequence>